<dbReference type="GO" id="GO:0046872">
    <property type="term" value="F:metal ion binding"/>
    <property type="evidence" value="ECO:0007669"/>
    <property type="project" value="InterPro"/>
</dbReference>
<dbReference type="Pfam" id="PF00289">
    <property type="entry name" value="Biotin_carb_N"/>
    <property type="match status" value="1"/>
</dbReference>
<dbReference type="InterPro" id="IPR005481">
    <property type="entry name" value="BC-like_N"/>
</dbReference>
<dbReference type="AlphaFoldDB" id="A0A7C1FI16"/>
<keyword evidence="3 6" id="KW-0547">Nucleotide-binding</keyword>
<dbReference type="Pfam" id="PF02785">
    <property type="entry name" value="Biotin_carb_C"/>
    <property type="match status" value="1"/>
</dbReference>
<dbReference type="InterPro" id="IPR005482">
    <property type="entry name" value="Biotin_COase_C"/>
</dbReference>
<dbReference type="EMBL" id="DSMG01000184">
    <property type="protein sequence ID" value="HDX33279.1"/>
    <property type="molecule type" value="Genomic_DNA"/>
</dbReference>
<dbReference type="InterPro" id="IPR005479">
    <property type="entry name" value="CPAse_ATP-bd"/>
</dbReference>
<dbReference type="InterPro" id="IPR011761">
    <property type="entry name" value="ATP-grasp"/>
</dbReference>
<dbReference type="NCBIfam" id="NF006367">
    <property type="entry name" value="PRK08591.1"/>
    <property type="match status" value="1"/>
</dbReference>
<dbReference type="PANTHER" id="PTHR18866:SF33">
    <property type="entry name" value="METHYLCROTONOYL-COA CARBOXYLASE SUBUNIT ALPHA, MITOCHONDRIAL-RELATED"/>
    <property type="match status" value="1"/>
</dbReference>
<dbReference type="SMART" id="SM00878">
    <property type="entry name" value="Biotin_carb_C"/>
    <property type="match status" value="1"/>
</dbReference>
<protein>
    <recommendedName>
        <fullName evidence="1">biotin carboxylase</fullName>
        <ecNumber evidence="1">6.3.4.14</ecNumber>
    </recommendedName>
</protein>
<dbReference type="InterPro" id="IPR011764">
    <property type="entry name" value="Biotin_carboxylation_dom"/>
</dbReference>
<dbReference type="SUPFAM" id="SSF56059">
    <property type="entry name" value="Glutathione synthetase ATP-binding domain-like"/>
    <property type="match status" value="1"/>
</dbReference>
<evidence type="ECO:0000259" key="7">
    <source>
        <dbReference type="PROSITE" id="PS50975"/>
    </source>
</evidence>
<evidence type="ECO:0000256" key="3">
    <source>
        <dbReference type="ARBA" id="ARBA00022741"/>
    </source>
</evidence>
<dbReference type="SUPFAM" id="SSF51246">
    <property type="entry name" value="Rudiment single hybrid motif"/>
    <property type="match status" value="1"/>
</dbReference>
<dbReference type="FunFam" id="3.30.470.20:FF:000028">
    <property type="entry name" value="Methylcrotonoyl-CoA carboxylase subunit alpha, mitochondrial"/>
    <property type="match status" value="1"/>
</dbReference>
<organism evidence="9">
    <name type="scientific">Caldilinea aerophila</name>
    <dbReference type="NCBI Taxonomy" id="133453"/>
    <lineage>
        <taxon>Bacteria</taxon>
        <taxon>Bacillati</taxon>
        <taxon>Chloroflexota</taxon>
        <taxon>Caldilineae</taxon>
        <taxon>Caldilineales</taxon>
        <taxon>Caldilineaceae</taxon>
        <taxon>Caldilinea</taxon>
    </lineage>
</organism>
<dbReference type="PROSITE" id="PS50975">
    <property type="entry name" value="ATP_GRASP"/>
    <property type="match status" value="1"/>
</dbReference>
<sequence length="513" mass="55822">MALFRKILVANRGEIAVRVIRACQEMGIATVAVYSDADAQALHGTLADEAAWIGPPPPRESYLNGERILQVALERGCDAIHPGYGFLSENADFADAVVAAGLTFIGPGGKAMRTMGSKTSARAVMAAAGVPVVPGYQESQADSDLIAAADAMGYPVLVKATAGGGGKGMRIVRRAEDLPPALESARREALNAFGDERIYLEKLIERPRHIEFQVFADHYGAAVHLFERECSVQRRHQKIIEETPSPFLDDDLRQRMGEAAVRAVRSVGYTNAGTLEFLVDAQRNFYFLEMNTRLQVEHPITELVTGVDLVKLQIRVAAGEPLPFTQADLRQRGHAIECRIYAEDPRNNFLPSVGKVLTAVEPVGPGVRVDAGVTTGDEVTLHYDPMIAKLIVLGENRQDAISKMHWALRHYVILGDIVTNIPFLRQILRHPRFLNGDVTTDFVDAEFGGQAEGGSAHVADTEPPDLVWAVAALAEVLHTGRAPAPSEIALTGDPFSPWRWTNSFRLGRGDVAT</sequence>
<proteinExistence type="predicted"/>
<dbReference type="PROSITE" id="PS50979">
    <property type="entry name" value="BC"/>
    <property type="match status" value="1"/>
</dbReference>
<dbReference type="FunFam" id="3.30.1490.20:FF:000003">
    <property type="entry name" value="acetyl-CoA carboxylase isoform X1"/>
    <property type="match status" value="1"/>
</dbReference>
<dbReference type="SUPFAM" id="SSF52440">
    <property type="entry name" value="PreATP-grasp domain"/>
    <property type="match status" value="1"/>
</dbReference>
<evidence type="ECO:0000256" key="1">
    <source>
        <dbReference type="ARBA" id="ARBA00013263"/>
    </source>
</evidence>
<dbReference type="Gene3D" id="3.30.470.20">
    <property type="entry name" value="ATP-grasp fold, B domain"/>
    <property type="match status" value="1"/>
</dbReference>
<evidence type="ECO:0000256" key="6">
    <source>
        <dbReference type="PROSITE-ProRule" id="PRU00409"/>
    </source>
</evidence>
<keyword evidence="4 6" id="KW-0067">ATP-binding</keyword>
<dbReference type="PROSITE" id="PS00866">
    <property type="entry name" value="CPSASE_1"/>
    <property type="match status" value="1"/>
</dbReference>
<keyword evidence="2" id="KW-0436">Ligase</keyword>
<feature type="domain" description="Biotin carboxylation" evidence="8">
    <location>
        <begin position="3"/>
        <end position="448"/>
    </location>
</feature>
<comment type="caution">
    <text evidence="9">The sequence shown here is derived from an EMBL/GenBank/DDBJ whole genome shotgun (WGS) entry which is preliminary data.</text>
</comment>
<dbReference type="EC" id="6.3.4.14" evidence="1"/>
<gene>
    <name evidence="9" type="ORF">ENQ20_17590</name>
</gene>
<evidence type="ECO:0000256" key="2">
    <source>
        <dbReference type="ARBA" id="ARBA00022598"/>
    </source>
</evidence>
<evidence type="ECO:0000259" key="8">
    <source>
        <dbReference type="PROSITE" id="PS50979"/>
    </source>
</evidence>
<dbReference type="GO" id="GO:0004075">
    <property type="term" value="F:biotin carboxylase activity"/>
    <property type="evidence" value="ECO:0007669"/>
    <property type="project" value="UniProtKB-EC"/>
</dbReference>
<evidence type="ECO:0000313" key="9">
    <source>
        <dbReference type="EMBL" id="HDX33279.1"/>
    </source>
</evidence>
<evidence type="ECO:0000256" key="4">
    <source>
        <dbReference type="ARBA" id="ARBA00022840"/>
    </source>
</evidence>
<dbReference type="InterPro" id="IPR050856">
    <property type="entry name" value="Biotin_carboxylase_complex"/>
</dbReference>
<dbReference type="PANTHER" id="PTHR18866">
    <property type="entry name" value="CARBOXYLASE:PYRUVATE/ACETYL-COA/PROPIONYL-COA CARBOXYLASE"/>
    <property type="match status" value="1"/>
</dbReference>
<dbReference type="InterPro" id="IPR016185">
    <property type="entry name" value="PreATP-grasp_dom_sf"/>
</dbReference>
<dbReference type="GO" id="GO:0005524">
    <property type="term" value="F:ATP binding"/>
    <property type="evidence" value="ECO:0007669"/>
    <property type="project" value="UniProtKB-UniRule"/>
</dbReference>
<dbReference type="InterPro" id="IPR011054">
    <property type="entry name" value="Rudment_hybrid_motif"/>
</dbReference>
<keyword evidence="5" id="KW-0092">Biotin</keyword>
<reference evidence="9" key="1">
    <citation type="journal article" date="2020" name="mSystems">
        <title>Genome- and Community-Level Interaction Insights into Carbon Utilization and Element Cycling Functions of Hydrothermarchaeota in Hydrothermal Sediment.</title>
        <authorList>
            <person name="Zhou Z."/>
            <person name="Liu Y."/>
            <person name="Xu W."/>
            <person name="Pan J."/>
            <person name="Luo Z.H."/>
            <person name="Li M."/>
        </authorList>
    </citation>
    <scope>NUCLEOTIDE SEQUENCE [LARGE SCALE GENOMIC DNA]</scope>
    <source>
        <strain evidence="9">SpSt-289</strain>
    </source>
</reference>
<dbReference type="Pfam" id="PF02786">
    <property type="entry name" value="CPSase_L_D2"/>
    <property type="match status" value="1"/>
</dbReference>
<dbReference type="PROSITE" id="PS00867">
    <property type="entry name" value="CPSASE_2"/>
    <property type="match status" value="1"/>
</dbReference>
<name>A0A7C1FI16_9CHLR</name>
<feature type="domain" description="ATP-grasp" evidence="7">
    <location>
        <begin position="122"/>
        <end position="318"/>
    </location>
</feature>
<dbReference type="FunFam" id="3.40.50.20:FF:000010">
    <property type="entry name" value="Propionyl-CoA carboxylase subunit alpha"/>
    <property type="match status" value="1"/>
</dbReference>
<evidence type="ECO:0000256" key="5">
    <source>
        <dbReference type="ARBA" id="ARBA00023267"/>
    </source>
</evidence>
<accession>A0A7C1FI16</accession>